<name>A0A1U0U820_9MYCO</name>
<evidence type="ECO:0000313" key="2">
    <source>
        <dbReference type="Proteomes" id="UP000190074"/>
    </source>
</evidence>
<evidence type="ECO:0000313" key="1">
    <source>
        <dbReference type="EMBL" id="SKM05184.1"/>
    </source>
</evidence>
<dbReference type="Proteomes" id="UP000190074">
    <property type="component" value="Unassembled WGS sequence"/>
</dbReference>
<accession>A0A1U0U820</accession>
<sequence length="30" mass="3415">MAENQNDEIVLQVVTWAEAEVRDADGNIKR</sequence>
<dbReference type="AlphaFoldDB" id="A0A1U0U820"/>
<organism evidence="1 2">
    <name type="scientific">Mycobacteroides abscessus subsp. massiliense</name>
    <dbReference type="NCBI Taxonomy" id="1962118"/>
    <lineage>
        <taxon>Bacteria</taxon>
        <taxon>Bacillati</taxon>
        <taxon>Actinomycetota</taxon>
        <taxon>Actinomycetes</taxon>
        <taxon>Mycobacteriales</taxon>
        <taxon>Mycobacteriaceae</taxon>
        <taxon>Mycobacteroides</taxon>
        <taxon>Mycobacteroides abscessus</taxon>
    </lineage>
</organism>
<gene>
    <name evidence="1" type="ORF">SAMEA2259716_02442</name>
</gene>
<dbReference type="EMBL" id="FVGW01000004">
    <property type="protein sequence ID" value="SKM05184.1"/>
    <property type="molecule type" value="Genomic_DNA"/>
</dbReference>
<protein>
    <submittedName>
        <fullName evidence="1">Uncharacterized protein</fullName>
    </submittedName>
</protein>
<reference evidence="1 2" key="1">
    <citation type="submission" date="2016-11" db="EMBL/GenBank/DDBJ databases">
        <authorList>
            <consortium name="Pathogen Informatics"/>
        </authorList>
    </citation>
    <scope>NUCLEOTIDE SEQUENCE [LARGE SCALE GENOMIC DNA]</scope>
    <source>
        <strain evidence="1 2">911</strain>
    </source>
</reference>
<proteinExistence type="predicted"/>